<dbReference type="RefSeq" id="WP_109367211.1">
    <property type="nucleotide sequence ID" value="NZ_OOFM01000004.1"/>
</dbReference>
<evidence type="ECO:0000313" key="1">
    <source>
        <dbReference type="EMBL" id="SPL63246.1"/>
    </source>
</evidence>
<organism evidence="1 2">
    <name type="scientific">Ochrobactrum soli</name>
    <dbReference type="NCBI Taxonomy" id="2448455"/>
    <lineage>
        <taxon>Bacteria</taxon>
        <taxon>Pseudomonadati</taxon>
        <taxon>Pseudomonadota</taxon>
        <taxon>Alphaproteobacteria</taxon>
        <taxon>Hyphomicrobiales</taxon>
        <taxon>Brucellaceae</taxon>
        <taxon>Brucella/Ochrobactrum group</taxon>
        <taxon>Ochrobactrum</taxon>
    </lineage>
</organism>
<protein>
    <submittedName>
        <fullName evidence="1">Uncharacterized protein</fullName>
    </submittedName>
</protein>
<evidence type="ECO:0000313" key="2">
    <source>
        <dbReference type="Proteomes" id="UP000246073"/>
    </source>
</evidence>
<gene>
    <name evidence="1" type="ORF">OHAE_3178</name>
</gene>
<dbReference type="EMBL" id="OOFM01000004">
    <property type="protein sequence ID" value="SPL63246.1"/>
    <property type="molecule type" value="Genomic_DNA"/>
</dbReference>
<dbReference type="AlphaFoldDB" id="A0A2P9HGP8"/>
<proteinExistence type="predicted"/>
<sequence length="63" mass="7213">MLRFLLAINQVDTQSNIEIRKRWGRYPVLEEFCPVLVAKPLNTLYSEGMDKGIPVRHGRAKSG</sequence>
<dbReference type="Proteomes" id="UP000246073">
    <property type="component" value="Unassembled WGS sequence"/>
</dbReference>
<reference evidence="2" key="1">
    <citation type="submission" date="2017-12" db="EMBL/GenBank/DDBJ databases">
        <authorList>
            <person name="Diaz M."/>
        </authorList>
    </citation>
    <scope>NUCLEOTIDE SEQUENCE [LARGE SCALE GENOMIC DNA]</scope>
    <source>
        <strain evidence="2">FI11154</strain>
    </source>
</reference>
<name>A0A2P9HGP8_9HYPH</name>
<accession>A0A2P9HGP8</accession>